<dbReference type="Proteomes" id="UP000264541">
    <property type="component" value="Unassembled WGS sequence"/>
</dbReference>
<proteinExistence type="predicted"/>
<reference evidence="1 2" key="1">
    <citation type="submission" date="2018-08" db="EMBL/GenBank/DDBJ databases">
        <title>Bacillus chawlae sp. nov., Bacillus glennii sp. nov., and Bacillus saganii sp. nov. Isolated from the Vehicle Assembly Building at Kennedy Space Center where the Viking Spacecraft were Assembled.</title>
        <authorList>
            <person name="Seuylemezian A."/>
            <person name="Vaishampayan P."/>
        </authorList>
    </citation>
    <scope>NUCLEOTIDE SEQUENCE [LARGE SCALE GENOMIC DNA]</scope>
    <source>
        <strain evidence="1 2">V47-23a</strain>
    </source>
</reference>
<dbReference type="EMBL" id="QVTE01000024">
    <property type="protein sequence ID" value="RFU69511.1"/>
    <property type="molecule type" value="Genomic_DNA"/>
</dbReference>
<name>A0A372LP31_9BACI</name>
<keyword evidence="2" id="KW-1185">Reference proteome</keyword>
<accession>A0A372LP31</accession>
<dbReference type="AlphaFoldDB" id="A0A372LP31"/>
<evidence type="ECO:0000313" key="1">
    <source>
        <dbReference type="EMBL" id="RFU69511.1"/>
    </source>
</evidence>
<comment type="caution">
    <text evidence="1">The sequence shown here is derived from an EMBL/GenBank/DDBJ whole genome shotgun (WGS) entry which is preliminary data.</text>
</comment>
<organism evidence="1 2">
    <name type="scientific">Peribacillus saganii</name>
    <dbReference type="NCBI Taxonomy" id="2303992"/>
    <lineage>
        <taxon>Bacteria</taxon>
        <taxon>Bacillati</taxon>
        <taxon>Bacillota</taxon>
        <taxon>Bacilli</taxon>
        <taxon>Bacillales</taxon>
        <taxon>Bacillaceae</taxon>
        <taxon>Peribacillus</taxon>
    </lineage>
</organism>
<gene>
    <name evidence="1" type="ORF">D0469_09095</name>
</gene>
<protein>
    <submittedName>
        <fullName evidence="1">Uncharacterized protein</fullName>
    </submittedName>
</protein>
<evidence type="ECO:0000313" key="2">
    <source>
        <dbReference type="Proteomes" id="UP000264541"/>
    </source>
</evidence>
<sequence>MRTLIERVEEQLLSAKNLQARSVWRELYQKILKEEIVEAECRSGLTICFHCKNSHEQLALYDSDNGSVLHALLCNTCGREAVIYHAPETIPCPCCYTLVNAGPALSPELILQRKLAQCKVSMPTTLRETVLIAVGGQAISYLEPIKRDLPFSIVAIEKAKNPRDHYQCMRNVKKVFLQTSFEHDFEAELAILLVQQLRLMEVEVVTLIITPPIFEGHRRLGKVMEYVKELQKFSKETILLSGAALEKDFGSSVDLYKEHIPAHLRDILIAKGCHS</sequence>